<accession>A0ACC2D4G7</accession>
<sequence>MRAKRRKLRRPNWNPKFRGVSTFRFFHSSWTLLANLLESRTRLLLAATSAACEREAWSRTFYRAGDRLHLLPPLLYVREKIVRCQRWCCEREDSSLPKMVL</sequence>
<gene>
    <name evidence="1" type="ORF">O6H91_07G043700</name>
</gene>
<protein>
    <submittedName>
        <fullName evidence="1">Uncharacterized protein</fullName>
    </submittedName>
</protein>
<name>A0ACC2D4G7_DIPCM</name>
<keyword evidence="2" id="KW-1185">Reference proteome</keyword>
<dbReference type="EMBL" id="CM055098">
    <property type="protein sequence ID" value="KAJ7549176.1"/>
    <property type="molecule type" value="Genomic_DNA"/>
</dbReference>
<evidence type="ECO:0000313" key="1">
    <source>
        <dbReference type="EMBL" id="KAJ7549176.1"/>
    </source>
</evidence>
<reference evidence="2" key="1">
    <citation type="journal article" date="2024" name="Proc. Natl. Acad. Sci. U.S.A.">
        <title>Extraordinary preservation of gene collinearity over three hundred million years revealed in homosporous lycophytes.</title>
        <authorList>
            <person name="Li C."/>
            <person name="Wickell D."/>
            <person name="Kuo L.Y."/>
            <person name="Chen X."/>
            <person name="Nie B."/>
            <person name="Liao X."/>
            <person name="Peng D."/>
            <person name="Ji J."/>
            <person name="Jenkins J."/>
            <person name="Williams M."/>
            <person name="Shu S."/>
            <person name="Plott C."/>
            <person name="Barry K."/>
            <person name="Rajasekar S."/>
            <person name="Grimwood J."/>
            <person name="Han X."/>
            <person name="Sun S."/>
            <person name="Hou Z."/>
            <person name="He W."/>
            <person name="Dai G."/>
            <person name="Sun C."/>
            <person name="Schmutz J."/>
            <person name="Leebens-Mack J.H."/>
            <person name="Li F.W."/>
            <person name="Wang L."/>
        </authorList>
    </citation>
    <scope>NUCLEOTIDE SEQUENCE [LARGE SCALE GENOMIC DNA]</scope>
    <source>
        <strain evidence="2">cv. PW_Plant_1</strain>
    </source>
</reference>
<proteinExistence type="predicted"/>
<comment type="caution">
    <text evidence="1">The sequence shown here is derived from an EMBL/GenBank/DDBJ whole genome shotgun (WGS) entry which is preliminary data.</text>
</comment>
<organism evidence="1 2">
    <name type="scientific">Diphasiastrum complanatum</name>
    <name type="common">Issler's clubmoss</name>
    <name type="synonym">Lycopodium complanatum</name>
    <dbReference type="NCBI Taxonomy" id="34168"/>
    <lineage>
        <taxon>Eukaryota</taxon>
        <taxon>Viridiplantae</taxon>
        <taxon>Streptophyta</taxon>
        <taxon>Embryophyta</taxon>
        <taxon>Tracheophyta</taxon>
        <taxon>Lycopodiopsida</taxon>
        <taxon>Lycopodiales</taxon>
        <taxon>Lycopodiaceae</taxon>
        <taxon>Lycopodioideae</taxon>
        <taxon>Diphasiastrum</taxon>
    </lineage>
</organism>
<evidence type="ECO:0000313" key="2">
    <source>
        <dbReference type="Proteomes" id="UP001162992"/>
    </source>
</evidence>
<dbReference type="Proteomes" id="UP001162992">
    <property type="component" value="Chromosome 7"/>
</dbReference>